<evidence type="ECO:0000313" key="2">
    <source>
        <dbReference type="Proteomes" id="UP000004619"/>
    </source>
</evidence>
<organism evidence="1 2">
    <name type="scientific">Faecalibacterium duncaniae (strain DSM 17677 / JCM 31915 / A2-165)</name>
    <name type="common">Faecalibacterium prausnitzii</name>
    <dbReference type="NCBI Taxonomy" id="411483"/>
    <lineage>
        <taxon>Bacteria</taxon>
        <taxon>Bacillati</taxon>
        <taxon>Bacillota</taxon>
        <taxon>Clostridia</taxon>
        <taxon>Eubacteriales</taxon>
        <taxon>Oscillospiraceae</taxon>
        <taxon>Faecalibacterium</taxon>
    </lineage>
</organism>
<proteinExistence type="predicted"/>
<dbReference type="HOGENOM" id="CLU_3168304_0_0_9"/>
<dbReference type="AlphaFoldDB" id="C7H5R5"/>
<evidence type="ECO:0000313" key="1">
    <source>
        <dbReference type="EMBL" id="EEU96746.1"/>
    </source>
</evidence>
<reference evidence="1" key="1">
    <citation type="submission" date="2009-08" db="EMBL/GenBank/DDBJ databases">
        <authorList>
            <person name="Weinstock G."/>
            <person name="Sodergren E."/>
            <person name="Clifton S."/>
            <person name="Fulton L."/>
            <person name="Fulton B."/>
            <person name="Courtney L."/>
            <person name="Fronick C."/>
            <person name="Harrison M."/>
            <person name="Strong C."/>
            <person name="Farmer C."/>
            <person name="Delahaunty K."/>
            <person name="Markovic C."/>
            <person name="Hall O."/>
            <person name="Minx P."/>
            <person name="Tomlinson C."/>
            <person name="Mitreva M."/>
            <person name="Nelson J."/>
            <person name="Hou S."/>
            <person name="Wollam A."/>
            <person name="Pepin K.H."/>
            <person name="Johnson M."/>
            <person name="Bhonagiri V."/>
            <person name="Nash W.E."/>
            <person name="Warren W."/>
            <person name="Chinwalla A."/>
            <person name="Mardis E.R."/>
            <person name="Wilson R.K."/>
        </authorList>
    </citation>
    <scope>NUCLEOTIDE SEQUENCE [LARGE SCALE GENOMIC DNA]</scope>
    <source>
        <strain evidence="1">A2-165</strain>
    </source>
</reference>
<dbReference type="STRING" id="411483.FAEPRAA2165_01639"/>
<gene>
    <name evidence="1" type="ORF">FAEPRAA2165_01639</name>
</gene>
<dbReference type="Proteomes" id="UP000004619">
    <property type="component" value="Unassembled WGS sequence"/>
</dbReference>
<protein>
    <submittedName>
        <fullName evidence="1">Uncharacterized protein</fullName>
    </submittedName>
</protein>
<accession>C7H5R5</accession>
<comment type="caution">
    <text evidence="1">The sequence shown here is derived from an EMBL/GenBank/DDBJ whole genome shotgun (WGS) entry which is preliminary data.</text>
</comment>
<name>C7H5R5_FAED2</name>
<keyword evidence="2" id="KW-1185">Reference proteome</keyword>
<sequence length="47" mass="5631">MFRSTLRSACFAFRSRFLNLLQKIEALPLLRQCLFFWAAMKGELLYE</sequence>
<dbReference type="EMBL" id="ACOP02000045">
    <property type="protein sequence ID" value="EEU96746.1"/>
    <property type="molecule type" value="Genomic_DNA"/>
</dbReference>